<evidence type="ECO:0000256" key="4">
    <source>
        <dbReference type="ARBA" id="ARBA00022729"/>
    </source>
</evidence>
<feature type="domain" description="X8" evidence="11">
    <location>
        <begin position="54"/>
        <end position="138"/>
    </location>
</feature>
<dbReference type="InterPro" id="IPR012946">
    <property type="entry name" value="X8"/>
</dbReference>
<keyword evidence="10" id="KW-1133">Transmembrane helix</keyword>
<dbReference type="EnsemblPlants" id="Kaladp0076s0423.1.v1.1">
    <property type="protein sequence ID" value="Kaladp0076s0423.1.v1.1"/>
    <property type="gene ID" value="Kaladp0076s0423.v1.1"/>
</dbReference>
<keyword evidence="4" id="KW-0732">Signal</keyword>
<evidence type="ECO:0000313" key="12">
    <source>
        <dbReference type="EnsemblPlants" id="Kaladp0076s0423.1.v1.1"/>
    </source>
</evidence>
<feature type="region of interest" description="Disordered" evidence="9">
    <location>
        <begin position="147"/>
        <end position="196"/>
    </location>
</feature>
<sequence length="220" mass="22855">MSCSVIRSWTFSKLVGAFLDLAIAYVMLCGSTVAYFASKFLVRSQAPVQVSPWSWCVTRGEASNQALQRAIDYACAAGADCTPLLPNGLCYLPNTLAAHASYAFNSFYQRRARAPGSCDFGGTATVARTDPSYGSCVYPHQLSNAGGAPATAGTSTTPTGTVTPATMGSPVAGTGSPAGLLPPLTTTPDLDSPSEASSLQSHSTIIIFTFIALIFPHLIS</sequence>
<keyword evidence="2" id="KW-1003">Cell membrane</keyword>
<comment type="subcellular location">
    <subcellularLocation>
        <location evidence="1">Cell membrane</location>
        <topology evidence="1">Lipid-anchor</topology>
        <topology evidence="1">GPI-anchor</topology>
    </subcellularLocation>
</comment>
<dbReference type="AlphaFoldDB" id="A0A7N0UNC9"/>
<evidence type="ECO:0000256" key="5">
    <source>
        <dbReference type="ARBA" id="ARBA00023136"/>
    </source>
</evidence>
<keyword evidence="7" id="KW-0325">Glycoprotein</keyword>
<dbReference type="Gramene" id="Kaladp0076s0423.1.v1.1">
    <property type="protein sequence ID" value="Kaladp0076s0423.1.v1.1"/>
    <property type="gene ID" value="Kaladp0076s0423.v1.1"/>
</dbReference>
<evidence type="ECO:0000256" key="7">
    <source>
        <dbReference type="ARBA" id="ARBA00023180"/>
    </source>
</evidence>
<dbReference type="SMART" id="SM00768">
    <property type="entry name" value="X8"/>
    <property type="match status" value="1"/>
</dbReference>
<protein>
    <recommendedName>
        <fullName evidence="11">X8 domain-containing protein</fullName>
    </recommendedName>
</protein>
<dbReference type="PANTHER" id="PTHR31044">
    <property type="entry name" value="BETA-1,3 GLUCANASE"/>
    <property type="match status" value="1"/>
</dbReference>
<evidence type="ECO:0000256" key="8">
    <source>
        <dbReference type="ARBA" id="ARBA00023288"/>
    </source>
</evidence>
<dbReference type="Proteomes" id="UP000594263">
    <property type="component" value="Unplaced"/>
</dbReference>
<keyword evidence="3" id="KW-0336">GPI-anchor</keyword>
<evidence type="ECO:0000256" key="2">
    <source>
        <dbReference type="ARBA" id="ARBA00022475"/>
    </source>
</evidence>
<evidence type="ECO:0000313" key="13">
    <source>
        <dbReference type="Proteomes" id="UP000594263"/>
    </source>
</evidence>
<dbReference type="FunFam" id="1.20.58.1040:FF:000001">
    <property type="entry name" value="Glucan endo-1,3-beta-glucosidase 4"/>
    <property type="match status" value="1"/>
</dbReference>
<evidence type="ECO:0000256" key="6">
    <source>
        <dbReference type="ARBA" id="ARBA00023157"/>
    </source>
</evidence>
<dbReference type="Pfam" id="PF07983">
    <property type="entry name" value="X8"/>
    <property type="match status" value="1"/>
</dbReference>
<dbReference type="InterPro" id="IPR044788">
    <property type="entry name" value="X8_dom_prot"/>
</dbReference>
<feature type="compositionally biased region" description="Low complexity" evidence="9">
    <location>
        <begin position="147"/>
        <end position="194"/>
    </location>
</feature>
<proteinExistence type="predicted"/>
<name>A0A7N0UNC9_KALFE</name>
<organism evidence="12 13">
    <name type="scientific">Kalanchoe fedtschenkoi</name>
    <name type="common">Lavender scallops</name>
    <name type="synonym">South American air plant</name>
    <dbReference type="NCBI Taxonomy" id="63787"/>
    <lineage>
        <taxon>Eukaryota</taxon>
        <taxon>Viridiplantae</taxon>
        <taxon>Streptophyta</taxon>
        <taxon>Embryophyta</taxon>
        <taxon>Tracheophyta</taxon>
        <taxon>Spermatophyta</taxon>
        <taxon>Magnoliopsida</taxon>
        <taxon>eudicotyledons</taxon>
        <taxon>Gunneridae</taxon>
        <taxon>Pentapetalae</taxon>
        <taxon>Saxifragales</taxon>
        <taxon>Crassulaceae</taxon>
        <taxon>Kalanchoe</taxon>
    </lineage>
</organism>
<evidence type="ECO:0000256" key="3">
    <source>
        <dbReference type="ARBA" id="ARBA00022622"/>
    </source>
</evidence>
<evidence type="ECO:0000256" key="1">
    <source>
        <dbReference type="ARBA" id="ARBA00004609"/>
    </source>
</evidence>
<keyword evidence="10" id="KW-0812">Transmembrane</keyword>
<evidence type="ECO:0000256" key="10">
    <source>
        <dbReference type="SAM" id="Phobius"/>
    </source>
</evidence>
<keyword evidence="8" id="KW-0449">Lipoprotein</keyword>
<dbReference type="Gene3D" id="1.20.58.1040">
    <property type="match status" value="1"/>
</dbReference>
<dbReference type="GO" id="GO:0005886">
    <property type="term" value="C:plasma membrane"/>
    <property type="evidence" value="ECO:0007669"/>
    <property type="project" value="UniProtKB-SubCell"/>
</dbReference>
<evidence type="ECO:0000256" key="9">
    <source>
        <dbReference type="SAM" id="MobiDB-lite"/>
    </source>
</evidence>
<dbReference type="GO" id="GO:0009506">
    <property type="term" value="C:plasmodesma"/>
    <property type="evidence" value="ECO:0007669"/>
    <property type="project" value="UniProtKB-ARBA"/>
</dbReference>
<reference evidence="12" key="1">
    <citation type="submission" date="2021-01" db="UniProtKB">
        <authorList>
            <consortium name="EnsemblPlants"/>
        </authorList>
    </citation>
    <scope>IDENTIFICATION</scope>
</reference>
<feature type="transmembrane region" description="Helical" evidence="10">
    <location>
        <begin position="14"/>
        <end position="37"/>
    </location>
</feature>
<keyword evidence="6" id="KW-1015">Disulfide bond</keyword>
<dbReference type="PANTHER" id="PTHR31044:SF47">
    <property type="entry name" value="CARBOHYDRATE-BINDING X8 DOMAIN SUPERFAMILY PROTEIN"/>
    <property type="match status" value="1"/>
</dbReference>
<keyword evidence="13" id="KW-1185">Reference proteome</keyword>
<accession>A0A7N0UNC9</accession>
<keyword evidence="5 10" id="KW-0472">Membrane</keyword>
<evidence type="ECO:0000259" key="11">
    <source>
        <dbReference type="SMART" id="SM00768"/>
    </source>
</evidence>
<dbReference type="GO" id="GO:0098552">
    <property type="term" value="C:side of membrane"/>
    <property type="evidence" value="ECO:0007669"/>
    <property type="project" value="UniProtKB-KW"/>
</dbReference>